<evidence type="ECO:0000256" key="1">
    <source>
        <dbReference type="SAM" id="Phobius"/>
    </source>
</evidence>
<keyword evidence="1" id="KW-1133">Transmembrane helix</keyword>
<evidence type="ECO:0000313" key="3">
    <source>
        <dbReference type="Proteomes" id="UP001634394"/>
    </source>
</evidence>
<comment type="caution">
    <text evidence="2">The sequence shown here is derived from an EMBL/GenBank/DDBJ whole genome shotgun (WGS) entry which is preliminary data.</text>
</comment>
<evidence type="ECO:0000313" key="2">
    <source>
        <dbReference type="EMBL" id="KAL3864852.1"/>
    </source>
</evidence>
<keyword evidence="1" id="KW-0812">Transmembrane</keyword>
<keyword evidence="1" id="KW-0472">Membrane</keyword>
<sequence length="419" mass="48613">MFKIVCINIMVAAFFLWASLYMLLSILPSCYEWQESTPEQDVSNANIGQRNRKIDTISMQESINRVNIGQHYMCKHWAVVYAMSYPTNAVRRIALNSNWCLVIVADIGSISMDAYLTALGIRGRRIVFLNVEDQDILFSDFTAAIPSRHIGRKNVGYLFAMQNGAELIWDFDYNNQGILDINISNTRNTIDVLQRCSGQHKLFNPYPYFSVNETCIWPRGFPLEFVRDTSTSPELCKGNISVGSVGVFQSIAKTEPDVDATFRLTREYPIMIEATQTFPFILIPRHSYCPFSERATLWTKQSFLYMALPTGVNSRVSDIWRSYIAQLFFHQKGINLVFSPPIIEQTSRDETILEDFQAEMDIYKKSNSLIDFLQTFRFHHNTTLENLYEDLYSRYFITLNDVYFIRKWVKSYSKNFIVD</sequence>
<dbReference type="InterPro" id="IPR005049">
    <property type="entry name" value="STL-like"/>
</dbReference>
<dbReference type="AlphaFoldDB" id="A0ABD3VTG6"/>
<gene>
    <name evidence="2" type="ORF">ACJMK2_006502</name>
</gene>
<dbReference type="PANTHER" id="PTHR31362">
    <property type="entry name" value="GLYCOSYLTRANSFERASE STELLO1-RELATED"/>
    <property type="match status" value="1"/>
</dbReference>
<feature type="transmembrane region" description="Helical" evidence="1">
    <location>
        <begin position="7"/>
        <end position="27"/>
    </location>
</feature>
<keyword evidence="3" id="KW-1185">Reference proteome</keyword>
<reference evidence="2 3" key="1">
    <citation type="submission" date="2024-11" db="EMBL/GenBank/DDBJ databases">
        <title>Chromosome-level genome assembly of the freshwater bivalve Anodonta woodiana.</title>
        <authorList>
            <person name="Chen X."/>
        </authorList>
    </citation>
    <scope>NUCLEOTIDE SEQUENCE [LARGE SCALE GENOMIC DNA]</scope>
    <source>
        <strain evidence="2">MN2024</strain>
        <tissue evidence="2">Gills</tissue>
    </source>
</reference>
<name>A0ABD3VTG6_SINWO</name>
<proteinExistence type="predicted"/>
<dbReference type="PANTHER" id="PTHR31362:SF0">
    <property type="entry name" value="EXOSTOSIN DOMAIN-CONTAINING PROTEIN-RELATED"/>
    <property type="match status" value="1"/>
</dbReference>
<protein>
    <submittedName>
        <fullName evidence="2">Uncharacterized protein</fullName>
    </submittedName>
</protein>
<accession>A0ABD3VTG6</accession>
<dbReference type="Pfam" id="PF03385">
    <property type="entry name" value="STELLO"/>
    <property type="match status" value="1"/>
</dbReference>
<organism evidence="2 3">
    <name type="scientific">Sinanodonta woodiana</name>
    <name type="common">Chinese pond mussel</name>
    <name type="synonym">Anodonta woodiana</name>
    <dbReference type="NCBI Taxonomy" id="1069815"/>
    <lineage>
        <taxon>Eukaryota</taxon>
        <taxon>Metazoa</taxon>
        <taxon>Spiralia</taxon>
        <taxon>Lophotrochozoa</taxon>
        <taxon>Mollusca</taxon>
        <taxon>Bivalvia</taxon>
        <taxon>Autobranchia</taxon>
        <taxon>Heteroconchia</taxon>
        <taxon>Palaeoheterodonta</taxon>
        <taxon>Unionida</taxon>
        <taxon>Unionoidea</taxon>
        <taxon>Unionidae</taxon>
        <taxon>Unioninae</taxon>
        <taxon>Sinanodonta</taxon>
    </lineage>
</organism>
<dbReference type="Proteomes" id="UP001634394">
    <property type="component" value="Unassembled WGS sequence"/>
</dbReference>
<dbReference type="EMBL" id="JBJQND010000010">
    <property type="protein sequence ID" value="KAL3864852.1"/>
    <property type="molecule type" value="Genomic_DNA"/>
</dbReference>